<reference evidence="1 2" key="1">
    <citation type="submission" date="2020-04" db="EMBL/GenBank/DDBJ databases">
        <title>Description of novel Gluconacetobacter.</title>
        <authorList>
            <person name="Sombolestani A."/>
        </authorList>
    </citation>
    <scope>NUCLEOTIDE SEQUENCE [LARGE SCALE GENOMIC DNA]</scope>
    <source>
        <strain evidence="1 2">LMG 27802</strain>
    </source>
</reference>
<accession>A0A7W4KA91</accession>
<organism evidence="1 2">
    <name type="scientific">Gluconacetobacter tumulisoli</name>
    <dbReference type="NCBI Taxonomy" id="1286189"/>
    <lineage>
        <taxon>Bacteria</taxon>
        <taxon>Pseudomonadati</taxon>
        <taxon>Pseudomonadota</taxon>
        <taxon>Alphaproteobacteria</taxon>
        <taxon>Acetobacterales</taxon>
        <taxon>Acetobacteraceae</taxon>
        <taxon>Gluconacetobacter</taxon>
    </lineage>
</organism>
<dbReference type="Proteomes" id="UP000578030">
    <property type="component" value="Unassembled WGS sequence"/>
</dbReference>
<comment type="caution">
    <text evidence="1">The sequence shown here is derived from an EMBL/GenBank/DDBJ whole genome shotgun (WGS) entry which is preliminary data.</text>
</comment>
<gene>
    <name evidence="1" type="ORF">HLH28_16835</name>
</gene>
<evidence type="ECO:0000313" key="2">
    <source>
        <dbReference type="Proteomes" id="UP000578030"/>
    </source>
</evidence>
<evidence type="ECO:0000313" key="1">
    <source>
        <dbReference type="EMBL" id="MBB2203217.1"/>
    </source>
</evidence>
<keyword evidence="2" id="KW-1185">Reference proteome</keyword>
<dbReference type="AlphaFoldDB" id="A0A7W4KA91"/>
<sequence>MDDPAACAHSDDGNRDFHVLAEQLTQDLISVLERPDLRVIAGARHIALDSALETPFRVDADGGVVLGAPCLAPPGVASFFLRHALELARLLEIASVDPVLAGMCAARTAALFRTLDVVDEGAGGQAAWCADMAGDVPPSAACLGAVWAMLAPLQPSAGVPADGFAALRVRLTDLWPLLGPAEALMAEGGDGRLAIDPATGLNHYGCSHRPRPWAVTFASSTASSLSERGFAGAEAARLRLVTECVAGRGDAGRTELVRDLHAQIAAHFHLADDEGVVLAPSGTDCELDALVLAALAPGGHPVSNILLAPEETGSGVPLAAKGCHFANDTALGAQVEKGRLIDGFPADTMLLSVPLRGSDGALRPAGDVDRDCVLLARHARAAGRHVLLHRLDLSKTGLLAPGTAVLDGLTAGDNPPDIVVDACQARLDPCRVRDYLDRGWMVMVTGSKFFTGPPFCGALLLPARMAARLGHGRLPAGLAQYSHRGAWPDCPAGRVLPAGENIGLALRWSAALAEMTALRAIPRAVVRDRLNRFLTAVERAIDASPDLARLPAPSPARPPLADAWDDRPTILSFFVRDPAGAGASFVPLSLEDARALYRWLNTDLSRLVPPDADRALASLLCHVGQPVPLPHDGRPDGLAGALRLSAGARLVSGEPSHDGLVPDRRMDREIGDALRVVAKIGLILRHWPAIARADPVQTYAPHPVMDGDAPLPRC</sequence>
<name>A0A7W4KA91_9PROT</name>
<protein>
    <submittedName>
        <fullName evidence="1">Uncharacterized protein</fullName>
    </submittedName>
</protein>
<proteinExistence type="predicted"/>
<dbReference type="EMBL" id="JABEQM010000021">
    <property type="protein sequence ID" value="MBB2203217.1"/>
    <property type="molecule type" value="Genomic_DNA"/>
</dbReference>